<keyword evidence="1" id="KW-0812">Transmembrane</keyword>
<sequence>MFELNDSGTEYVVWELGYTTIYMVKFRNYVLFFTLYMMIVFIAFADNGFLIRIIALLYMYIAQQISASEVLIN</sequence>
<comment type="caution">
    <text evidence="2">The sequence shown here is derived from an EMBL/GenBank/DDBJ whole genome shotgun (WGS) entry which is preliminary data.</text>
</comment>
<gene>
    <name evidence="2" type="ORF">RIF29_18550</name>
</gene>
<evidence type="ECO:0000313" key="2">
    <source>
        <dbReference type="EMBL" id="KAK7277399.1"/>
    </source>
</evidence>
<evidence type="ECO:0000313" key="3">
    <source>
        <dbReference type="Proteomes" id="UP001372338"/>
    </source>
</evidence>
<keyword evidence="1" id="KW-0472">Membrane</keyword>
<dbReference type="Proteomes" id="UP001372338">
    <property type="component" value="Unassembled WGS sequence"/>
</dbReference>
<feature type="transmembrane region" description="Helical" evidence="1">
    <location>
        <begin position="29"/>
        <end position="58"/>
    </location>
</feature>
<keyword evidence="3" id="KW-1185">Reference proteome</keyword>
<protein>
    <submittedName>
        <fullName evidence="2">Uncharacterized protein</fullName>
    </submittedName>
</protein>
<proteinExistence type="predicted"/>
<organism evidence="2 3">
    <name type="scientific">Crotalaria pallida</name>
    <name type="common">Smooth rattlebox</name>
    <name type="synonym">Crotalaria striata</name>
    <dbReference type="NCBI Taxonomy" id="3830"/>
    <lineage>
        <taxon>Eukaryota</taxon>
        <taxon>Viridiplantae</taxon>
        <taxon>Streptophyta</taxon>
        <taxon>Embryophyta</taxon>
        <taxon>Tracheophyta</taxon>
        <taxon>Spermatophyta</taxon>
        <taxon>Magnoliopsida</taxon>
        <taxon>eudicotyledons</taxon>
        <taxon>Gunneridae</taxon>
        <taxon>Pentapetalae</taxon>
        <taxon>rosids</taxon>
        <taxon>fabids</taxon>
        <taxon>Fabales</taxon>
        <taxon>Fabaceae</taxon>
        <taxon>Papilionoideae</taxon>
        <taxon>50 kb inversion clade</taxon>
        <taxon>genistoids sensu lato</taxon>
        <taxon>core genistoids</taxon>
        <taxon>Crotalarieae</taxon>
        <taxon>Crotalaria</taxon>
    </lineage>
</organism>
<name>A0AAN9FKN1_CROPI</name>
<reference evidence="2 3" key="1">
    <citation type="submission" date="2024-01" db="EMBL/GenBank/DDBJ databases">
        <title>The genomes of 5 underutilized Papilionoideae crops provide insights into root nodulation and disease resistanc.</title>
        <authorList>
            <person name="Yuan L."/>
        </authorList>
    </citation>
    <scope>NUCLEOTIDE SEQUENCE [LARGE SCALE GENOMIC DNA]</scope>
    <source>
        <strain evidence="2">ZHUSHIDOU_FW_LH</strain>
        <tissue evidence="2">Leaf</tissue>
    </source>
</reference>
<evidence type="ECO:0000256" key="1">
    <source>
        <dbReference type="SAM" id="Phobius"/>
    </source>
</evidence>
<dbReference type="EMBL" id="JAYWIO010000003">
    <property type="protein sequence ID" value="KAK7277399.1"/>
    <property type="molecule type" value="Genomic_DNA"/>
</dbReference>
<keyword evidence="1" id="KW-1133">Transmembrane helix</keyword>
<dbReference type="AlphaFoldDB" id="A0AAN9FKN1"/>
<accession>A0AAN9FKN1</accession>